<evidence type="ECO:0000313" key="3">
    <source>
        <dbReference type="RefSeq" id="XP_030767153.1"/>
    </source>
</evidence>
<name>A0A6J2YSS1_SITOR</name>
<keyword evidence="2" id="KW-1185">Reference proteome</keyword>
<protein>
    <submittedName>
        <fullName evidence="3">Uncharacterized protein LOC115890929</fullName>
    </submittedName>
</protein>
<dbReference type="InParanoid" id="A0A6J2YSS1"/>
<proteinExistence type="predicted"/>
<dbReference type="Pfam" id="PF21738">
    <property type="entry name" value="DJR-like_dom"/>
    <property type="match status" value="1"/>
</dbReference>
<evidence type="ECO:0000259" key="1">
    <source>
        <dbReference type="Pfam" id="PF21738"/>
    </source>
</evidence>
<accession>A0A6J2YSS1</accession>
<reference evidence="3" key="1">
    <citation type="submission" date="2025-08" db="UniProtKB">
        <authorList>
            <consortium name="RefSeq"/>
        </authorList>
    </citation>
    <scope>IDENTIFICATION</scope>
    <source>
        <tissue evidence="3">Gonads</tissue>
    </source>
</reference>
<feature type="domain" description="Double jelly roll-like" evidence="1">
    <location>
        <begin position="76"/>
        <end position="392"/>
    </location>
</feature>
<dbReference type="Proteomes" id="UP000504635">
    <property type="component" value="Unplaced"/>
</dbReference>
<dbReference type="AlphaFoldDB" id="A0A6J2YSS1"/>
<organism evidence="2 3">
    <name type="scientific">Sitophilus oryzae</name>
    <name type="common">Rice weevil</name>
    <name type="synonym">Curculio oryzae</name>
    <dbReference type="NCBI Taxonomy" id="7048"/>
    <lineage>
        <taxon>Eukaryota</taxon>
        <taxon>Metazoa</taxon>
        <taxon>Ecdysozoa</taxon>
        <taxon>Arthropoda</taxon>
        <taxon>Hexapoda</taxon>
        <taxon>Insecta</taxon>
        <taxon>Pterygota</taxon>
        <taxon>Neoptera</taxon>
        <taxon>Endopterygota</taxon>
        <taxon>Coleoptera</taxon>
        <taxon>Polyphaga</taxon>
        <taxon>Cucujiformia</taxon>
        <taxon>Curculionidae</taxon>
        <taxon>Dryophthorinae</taxon>
        <taxon>Sitophilus</taxon>
    </lineage>
</organism>
<sequence length="406" mass="47458">MSDKLNIFQKAVFDEVVVKEQEHTYYPQTNSFGNNDEIEIIINQQDILVDFSSGYLYLECVFKPINEGEAPRGKCKLTNNVGAYLFESISYELNGKEIDKVRDPGLVTAMRGYLCYTSNEVTALEGAGWCNLEKKNSAIATYHTDNSFTLRIPLSHLFSVFHDYRRVLTGKHKFRLIRARTDDNCYESSGTSTATIEVQKIELKVKHVHPNDKYKLHLLEQMNTDKVIQIPFRQWEFHELPALRSTHKDVWSVKTASNLMRPRYVCIAFQTDRKDNSKASVSEFDHLNLRNIRLWLNSEIYPFENQNFDFKKKRYTEAFQIYCDFQKIFYGRNTSFPLFNYDSFEKFPIFVIDSSKQEDIKSSTVDVKLEFEASENFPLNTRCYCIIVHDKIFEYSALTTAVKELL</sequence>
<dbReference type="InterPro" id="IPR049512">
    <property type="entry name" value="DJR-like_dom"/>
</dbReference>
<evidence type="ECO:0000313" key="2">
    <source>
        <dbReference type="Proteomes" id="UP000504635"/>
    </source>
</evidence>
<gene>
    <name evidence="3" type="primary">LOC115890929</name>
</gene>
<dbReference type="KEGG" id="soy:115890929"/>
<dbReference type="RefSeq" id="XP_030767153.1">
    <property type="nucleotide sequence ID" value="XM_030911293.1"/>
</dbReference>
<dbReference type="PANTHER" id="PTHR36159:SF1">
    <property type="entry name" value="RETROVIRUS-RELATED POL POLYPROTEIN FROM TRANSPOSON 412-LIKE PROTEIN"/>
    <property type="match status" value="1"/>
</dbReference>
<dbReference type="PANTHER" id="PTHR36159">
    <property type="entry name" value="PROTEIN CBG23766"/>
    <property type="match status" value="1"/>
</dbReference>
<dbReference type="GeneID" id="115890929"/>
<dbReference type="OrthoDB" id="6757630at2759"/>